<evidence type="ECO:0000313" key="2">
    <source>
        <dbReference type="EMBL" id="TBU29717.1"/>
    </source>
</evidence>
<dbReference type="AlphaFoldDB" id="A0A4Q9MR91"/>
<evidence type="ECO:0000256" key="1">
    <source>
        <dbReference type="SAM" id="MobiDB-lite"/>
    </source>
</evidence>
<dbReference type="Proteomes" id="UP000292957">
    <property type="component" value="Unassembled WGS sequence"/>
</dbReference>
<reference evidence="2" key="1">
    <citation type="submission" date="2019-01" db="EMBL/GenBank/DDBJ databases">
        <title>Draft genome sequences of three monokaryotic isolates of the white-rot basidiomycete fungus Dichomitus squalens.</title>
        <authorList>
            <consortium name="DOE Joint Genome Institute"/>
            <person name="Lopez S.C."/>
            <person name="Andreopoulos B."/>
            <person name="Pangilinan J."/>
            <person name="Lipzen A."/>
            <person name="Riley R."/>
            <person name="Ahrendt S."/>
            <person name="Ng V."/>
            <person name="Barry K."/>
            <person name="Daum C."/>
            <person name="Grigoriev I.V."/>
            <person name="Hilden K.S."/>
            <person name="Makela M.R."/>
            <person name="de Vries R.P."/>
        </authorList>
    </citation>
    <scope>NUCLEOTIDE SEQUENCE [LARGE SCALE GENOMIC DNA]</scope>
    <source>
        <strain evidence="2">OM18370.1</strain>
    </source>
</reference>
<name>A0A4Q9MR91_9APHY</name>
<gene>
    <name evidence="2" type="ORF">BD311DRAFT_692451</name>
</gene>
<accession>A0A4Q9MR91</accession>
<feature type="region of interest" description="Disordered" evidence="1">
    <location>
        <begin position="1"/>
        <end position="41"/>
    </location>
</feature>
<organism evidence="2">
    <name type="scientific">Dichomitus squalens</name>
    <dbReference type="NCBI Taxonomy" id="114155"/>
    <lineage>
        <taxon>Eukaryota</taxon>
        <taxon>Fungi</taxon>
        <taxon>Dikarya</taxon>
        <taxon>Basidiomycota</taxon>
        <taxon>Agaricomycotina</taxon>
        <taxon>Agaricomycetes</taxon>
        <taxon>Polyporales</taxon>
        <taxon>Polyporaceae</taxon>
        <taxon>Dichomitus</taxon>
    </lineage>
</organism>
<dbReference type="EMBL" id="ML143411">
    <property type="protein sequence ID" value="TBU29717.1"/>
    <property type="molecule type" value="Genomic_DNA"/>
</dbReference>
<sequence length="244" mass="26386">MKVPREEQEIVADWESQSSASETDGELQPPPQKRANTVLGPVHNVVQATEPVEPSPGASSSSVVFPRAYVLPSTPSPHAGPSTLALTAVLEDNGSVCLVDGCAERLYVSAQDKAIPHLGTHPNKFVVRRPCVVAAYDTTVKTAQMIGHHHVTTNLHAKTWCMYCGKDFSQSDAAFSQQALCPPPPSMLAGPRHIFFIPSSMPLEYEISRSPDDPAMSEPKGLERKSVSANDTIAEVLLDYKVCR</sequence>
<protein>
    <submittedName>
        <fullName evidence="2">Uncharacterized protein</fullName>
    </submittedName>
</protein>
<proteinExistence type="predicted"/>